<proteinExistence type="predicted"/>
<dbReference type="KEGG" id="svp:Pan189_02050"/>
<evidence type="ECO:0000313" key="1">
    <source>
        <dbReference type="EMBL" id="QDT35852.1"/>
    </source>
</evidence>
<dbReference type="AlphaFoldDB" id="A0A517QW09"/>
<accession>A0A517QW09</accession>
<evidence type="ECO:0000313" key="2">
    <source>
        <dbReference type="Proteomes" id="UP000317318"/>
    </source>
</evidence>
<reference evidence="1 2" key="1">
    <citation type="submission" date="2019-02" db="EMBL/GenBank/DDBJ databases">
        <title>Deep-cultivation of Planctomycetes and their phenomic and genomic characterization uncovers novel biology.</title>
        <authorList>
            <person name="Wiegand S."/>
            <person name="Jogler M."/>
            <person name="Boedeker C."/>
            <person name="Pinto D."/>
            <person name="Vollmers J."/>
            <person name="Rivas-Marin E."/>
            <person name="Kohn T."/>
            <person name="Peeters S.H."/>
            <person name="Heuer A."/>
            <person name="Rast P."/>
            <person name="Oberbeckmann S."/>
            <person name="Bunk B."/>
            <person name="Jeske O."/>
            <person name="Meyerdierks A."/>
            <person name="Storesund J.E."/>
            <person name="Kallscheuer N."/>
            <person name="Luecker S."/>
            <person name="Lage O.M."/>
            <person name="Pohl T."/>
            <person name="Merkel B.J."/>
            <person name="Hornburger P."/>
            <person name="Mueller R.-W."/>
            <person name="Bruemmer F."/>
            <person name="Labrenz M."/>
            <person name="Spormann A.M."/>
            <person name="Op den Camp H."/>
            <person name="Overmann J."/>
            <person name="Amann R."/>
            <person name="Jetten M.S.M."/>
            <person name="Mascher T."/>
            <person name="Medema M.H."/>
            <person name="Devos D.P."/>
            <person name="Kaster A.-K."/>
            <person name="Ovreas L."/>
            <person name="Rohde M."/>
            <person name="Galperin M.Y."/>
            <person name="Jogler C."/>
        </authorList>
    </citation>
    <scope>NUCLEOTIDE SEQUENCE [LARGE SCALE GENOMIC DNA]</scope>
    <source>
        <strain evidence="1 2">Pan189</strain>
    </source>
</reference>
<organism evidence="1 2">
    <name type="scientific">Stratiformator vulcanicus</name>
    <dbReference type="NCBI Taxonomy" id="2527980"/>
    <lineage>
        <taxon>Bacteria</taxon>
        <taxon>Pseudomonadati</taxon>
        <taxon>Planctomycetota</taxon>
        <taxon>Planctomycetia</taxon>
        <taxon>Planctomycetales</taxon>
        <taxon>Planctomycetaceae</taxon>
        <taxon>Stratiformator</taxon>
    </lineage>
</organism>
<sequence>MSFGSIKIVFVRKSTPSHEPIDQRTSCVILPHEIPFDSRSVDVRILDVLSVAPRPPQSGPGSVGVQLEARNTKANLCAGSLLRLHSGYRRLSW</sequence>
<dbReference type="EMBL" id="CP036268">
    <property type="protein sequence ID" value="QDT35852.1"/>
    <property type="molecule type" value="Genomic_DNA"/>
</dbReference>
<dbReference type="Proteomes" id="UP000317318">
    <property type="component" value="Chromosome"/>
</dbReference>
<name>A0A517QW09_9PLAN</name>
<gene>
    <name evidence="1" type="ORF">Pan189_02050</name>
</gene>
<keyword evidence="2" id="KW-1185">Reference proteome</keyword>
<protein>
    <submittedName>
        <fullName evidence="1">Uncharacterized protein</fullName>
    </submittedName>
</protein>